<reference evidence="3 4" key="1">
    <citation type="submission" date="2020-08" db="EMBL/GenBank/DDBJ databases">
        <authorList>
            <person name="Liu C."/>
            <person name="Sun Q."/>
        </authorList>
    </citation>
    <scope>NUCLEOTIDE SEQUENCE [LARGE SCALE GENOMIC DNA]</scope>
    <source>
        <strain evidence="3 4">L34</strain>
    </source>
</reference>
<feature type="transmembrane region" description="Helical" evidence="1">
    <location>
        <begin position="274"/>
        <end position="291"/>
    </location>
</feature>
<evidence type="ECO:0000256" key="1">
    <source>
        <dbReference type="SAM" id="Phobius"/>
    </source>
</evidence>
<feature type="transmembrane region" description="Helical" evidence="1">
    <location>
        <begin position="80"/>
        <end position="102"/>
    </location>
</feature>
<name>A0ABR7KFD4_9FIRM</name>
<feature type="transmembrane region" description="Helical" evidence="1">
    <location>
        <begin position="122"/>
        <end position="140"/>
    </location>
</feature>
<keyword evidence="1" id="KW-0812">Transmembrane</keyword>
<feature type="transmembrane region" description="Helical" evidence="1">
    <location>
        <begin position="36"/>
        <end position="59"/>
    </location>
</feature>
<dbReference type="RefSeq" id="WP_186998473.1">
    <property type="nucleotide sequence ID" value="NZ_JACRWH010000003.1"/>
</dbReference>
<sequence>MNFKRALNKEQTTCINGIFVLFVFLSHFGQYETMPWNNLLLAIGQLMVAPFLFYSGYGIMEQIKRRGIVYIDSMPRKRILKFYIHFCMALCIYLFLSFLLGKDYSFVRIVFSFTALSSIGNSNWYVFAILAMYSIVYISFKQCKKHSMTSCIVFTILYIILMDVIKNQAWWYNIILCFPAGMILSKYKDRVCSIIRKPVFFVFMITLAFSLYCLHLPILVYEIISIAFCFLIVDICAYKEIKNSLFHFLGQYVFEIYILQRISMNLFDRYLNDWIYLVMCILVTLILAYYFKKLETKVDGLHFFKNFS</sequence>
<protein>
    <recommendedName>
        <fullName evidence="2">Acyltransferase 3 domain-containing protein</fullName>
    </recommendedName>
</protein>
<keyword evidence="4" id="KW-1185">Reference proteome</keyword>
<comment type="caution">
    <text evidence="3">The sequence shown here is derived from an EMBL/GenBank/DDBJ whole genome shotgun (WGS) entry which is preliminary data.</text>
</comment>
<evidence type="ECO:0000259" key="2">
    <source>
        <dbReference type="Pfam" id="PF01757"/>
    </source>
</evidence>
<gene>
    <name evidence="3" type="ORF">H8911_01490</name>
</gene>
<accession>A0ABR7KFD4</accession>
<dbReference type="EMBL" id="JACRWH010000003">
    <property type="protein sequence ID" value="MBC6011433.1"/>
    <property type="molecule type" value="Genomic_DNA"/>
</dbReference>
<feature type="transmembrane region" description="Helical" evidence="1">
    <location>
        <begin position="12"/>
        <end position="30"/>
    </location>
</feature>
<proteinExistence type="predicted"/>
<keyword evidence="1" id="KW-1133">Transmembrane helix</keyword>
<keyword evidence="1" id="KW-0472">Membrane</keyword>
<feature type="transmembrane region" description="Helical" evidence="1">
    <location>
        <begin position="170"/>
        <end position="187"/>
    </location>
</feature>
<evidence type="ECO:0000313" key="4">
    <source>
        <dbReference type="Proteomes" id="UP000649075"/>
    </source>
</evidence>
<dbReference type="InterPro" id="IPR002656">
    <property type="entry name" value="Acyl_transf_3_dom"/>
</dbReference>
<feature type="domain" description="Acyltransferase 3" evidence="2">
    <location>
        <begin position="17"/>
        <end position="291"/>
    </location>
</feature>
<feature type="transmembrane region" description="Helical" evidence="1">
    <location>
        <begin position="194"/>
        <end position="212"/>
    </location>
</feature>
<dbReference type="Pfam" id="PF01757">
    <property type="entry name" value="Acyl_transf_3"/>
    <property type="match status" value="1"/>
</dbReference>
<feature type="transmembrane region" description="Helical" evidence="1">
    <location>
        <begin position="147"/>
        <end position="164"/>
    </location>
</feature>
<organism evidence="3 4">
    <name type="scientific">Holdemanella hominis</name>
    <dbReference type="NCBI Taxonomy" id="2764327"/>
    <lineage>
        <taxon>Bacteria</taxon>
        <taxon>Bacillati</taxon>
        <taxon>Bacillota</taxon>
        <taxon>Erysipelotrichia</taxon>
        <taxon>Erysipelotrichales</taxon>
        <taxon>Erysipelotrichaceae</taxon>
        <taxon>Holdemanella</taxon>
    </lineage>
</organism>
<dbReference type="Proteomes" id="UP000649075">
    <property type="component" value="Unassembled WGS sequence"/>
</dbReference>
<evidence type="ECO:0000313" key="3">
    <source>
        <dbReference type="EMBL" id="MBC6011433.1"/>
    </source>
</evidence>